<dbReference type="InterPro" id="IPR001128">
    <property type="entry name" value="Cyt_P450"/>
</dbReference>
<dbReference type="EMBL" id="JAEVHM010000015">
    <property type="protein sequence ID" value="MBM0231398.1"/>
    <property type="molecule type" value="Genomic_DNA"/>
</dbReference>
<name>A0ABS1XQ63_9ACTN</name>
<dbReference type="PRINTS" id="PR00359">
    <property type="entry name" value="BP450"/>
</dbReference>
<comment type="similarity">
    <text evidence="1">Belongs to the cytochrome P450 family.</text>
</comment>
<dbReference type="RefSeq" id="WP_203173872.1">
    <property type="nucleotide sequence ID" value="NZ_JAEVHM010000015.1"/>
</dbReference>
<evidence type="ECO:0000313" key="2">
    <source>
        <dbReference type="EMBL" id="MBM0231398.1"/>
    </source>
</evidence>
<dbReference type="PANTHER" id="PTHR46696">
    <property type="entry name" value="P450, PUTATIVE (EUROFUNG)-RELATED"/>
    <property type="match status" value="1"/>
</dbReference>
<evidence type="ECO:0000256" key="1">
    <source>
        <dbReference type="ARBA" id="ARBA00010617"/>
    </source>
</evidence>
<dbReference type="SUPFAM" id="SSF48264">
    <property type="entry name" value="Cytochrome P450"/>
    <property type="match status" value="1"/>
</dbReference>
<reference evidence="2 3" key="1">
    <citation type="submission" date="2021-01" db="EMBL/GenBank/DDBJ databases">
        <title>Draft genome sequence of Micromonospora sp. strain STR1_7.</title>
        <authorList>
            <person name="Karlyshev A."/>
            <person name="Jawad R."/>
        </authorList>
    </citation>
    <scope>NUCLEOTIDE SEQUENCE [LARGE SCALE GENOMIC DNA]</scope>
    <source>
        <strain evidence="2 3">STR1-7</strain>
    </source>
</reference>
<keyword evidence="3" id="KW-1185">Reference proteome</keyword>
<evidence type="ECO:0000313" key="3">
    <source>
        <dbReference type="Proteomes" id="UP000601027"/>
    </source>
</evidence>
<dbReference type="InterPro" id="IPR036396">
    <property type="entry name" value="Cyt_P450_sf"/>
</dbReference>
<accession>A0ABS1XQ63</accession>
<dbReference type="NCBIfam" id="TIGR04515">
    <property type="entry name" value="P450_rel_GT_act"/>
    <property type="match status" value="1"/>
</dbReference>
<gene>
    <name evidence="2" type="ORF">JNW91_05675</name>
</gene>
<comment type="caution">
    <text evidence="2">The sequence shown here is derived from an EMBL/GenBank/DDBJ whole genome shotgun (WGS) entry which is preliminary data.</text>
</comment>
<dbReference type="Pfam" id="PF00067">
    <property type="entry name" value="p450"/>
    <property type="match status" value="1"/>
</dbReference>
<dbReference type="CDD" id="cd11036">
    <property type="entry name" value="AknT-like"/>
    <property type="match status" value="1"/>
</dbReference>
<proteinExistence type="inferred from homology"/>
<dbReference type="PANTHER" id="PTHR46696:SF1">
    <property type="entry name" value="CYTOCHROME P450 YJIB-RELATED"/>
    <property type="match status" value="1"/>
</dbReference>
<sequence>MITRRSDADLGRHLLTLRTLQWIYGAQADPYALLLRADDSDVAELHRQIRQPGRLHRSSTGAWVTGSGSTAARILSDARLQPSHPNLAGPQEHLIHDEVWVRPICHVLPLVEAPMFLTRADYERLSRLADPVLGDGALGVRHADVVEICLDHLDRLPGQFDLKVDFAASTAMRAVGHLLGVSSTNVEALAGLAPSLALTLDATLCPPQFRAARALTSALSACAALLRSTITTRSGRHDGAISRLLTRPDTAPEPSDVLAVCVLTAAVGVEAAANLLCHAVAELLDRPELWIAVRDDREVAARVVDEVLRLHPPRRLESLVAQEQLELDGEVIPVDGQVVVLVDAAGRDPDIHPRADQFDIDRGPIDDLSTTPGLAASLFVPVARWYAIAALQALATRTLLPGRAGAPLHRLRSPVTRALLRMPLSFDRPTVRERR</sequence>
<protein>
    <submittedName>
        <fullName evidence="2">P450-derived glycosyltransferase activator</fullName>
    </submittedName>
</protein>
<dbReference type="InterPro" id="IPR030958">
    <property type="entry name" value="P450-rel_GT_act"/>
</dbReference>
<dbReference type="InterPro" id="IPR002397">
    <property type="entry name" value="Cyt_P450_B"/>
</dbReference>
<dbReference type="Proteomes" id="UP000601027">
    <property type="component" value="Unassembled WGS sequence"/>
</dbReference>
<dbReference type="Gene3D" id="1.10.630.10">
    <property type="entry name" value="Cytochrome P450"/>
    <property type="match status" value="1"/>
</dbReference>
<organism evidence="2 3">
    <name type="scientific">Micromonospora parastrephiae</name>
    <dbReference type="NCBI Taxonomy" id="2806101"/>
    <lineage>
        <taxon>Bacteria</taxon>
        <taxon>Bacillati</taxon>
        <taxon>Actinomycetota</taxon>
        <taxon>Actinomycetes</taxon>
        <taxon>Micromonosporales</taxon>
        <taxon>Micromonosporaceae</taxon>
        <taxon>Micromonospora</taxon>
    </lineage>
</organism>